<proteinExistence type="predicted"/>
<dbReference type="EMBL" id="VOIR01000011">
    <property type="protein sequence ID" value="KAA6436428.1"/>
    <property type="molecule type" value="Genomic_DNA"/>
</dbReference>
<accession>A0A5M8QME1</accession>
<evidence type="ECO:0000313" key="2">
    <source>
        <dbReference type="Proteomes" id="UP000323221"/>
    </source>
</evidence>
<name>A0A5M8QME1_9MICO</name>
<sequence>MTHKESPIEPSFIDRAWDRARRHLVPAGTARQSAATVEEHLEAHLNAETLRVTKAAEQLLSIDGADEPVFPDFDEQFSAVRVGTTHSGEEMVMPLTHTLVGGGTEAARKDFLLVVAQMAPDHSDEVFHGATPYLMNSCFSSGHDAGDFAYALKSVHDQMRDRMERVVTHECDDHPIILFIEDLDYFIKHLDSESAARFDAIMRTGHGTNVFVVAASGRGVGRQLVNFRNRVLLPSDDNTSTTVAMFLPLPVTSSTFSYPVNREQEYRIAAKLNVAFLDSDYHDGSLMEMMFVPVSFGA</sequence>
<reference evidence="1 2" key="1">
    <citation type="submission" date="2019-08" db="EMBL/GenBank/DDBJ databases">
        <title>Agrococcus lahaulensis sp. nov., isolated from a cold desert of the Indian Himalayas.</title>
        <authorList>
            <person name="Qu J.H."/>
        </authorList>
    </citation>
    <scope>NUCLEOTIDE SEQUENCE [LARGE SCALE GENOMIC DNA]</scope>
    <source>
        <strain evidence="1 2">NS18</strain>
    </source>
</reference>
<organism evidence="1 2">
    <name type="scientific">Agrococcus sediminis</name>
    <dbReference type="NCBI Taxonomy" id="2599924"/>
    <lineage>
        <taxon>Bacteria</taxon>
        <taxon>Bacillati</taxon>
        <taxon>Actinomycetota</taxon>
        <taxon>Actinomycetes</taxon>
        <taxon>Micrococcales</taxon>
        <taxon>Microbacteriaceae</taxon>
        <taxon>Agrococcus</taxon>
    </lineage>
</organism>
<keyword evidence="2" id="KW-1185">Reference proteome</keyword>
<dbReference type="Proteomes" id="UP000323221">
    <property type="component" value="Unassembled WGS sequence"/>
</dbReference>
<comment type="caution">
    <text evidence="1">The sequence shown here is derived from an EMBL/GenBank/DDBJ whole genome shotgun (WGS) entry which is preliminary data.</text>
</comment>
<dbReference type="RefSeq" id="WP_146355174.1">
    <property type="nucleotide sequence ID" value="NZ_VOIR01000011.1"/>
</dbReference>
<dbReference type="Gene3D" id="3.40.50.300">
    <property type="entry name" value="P-loop containing nucleotide triphosphate hydrolases"/>
    <property type="match status" value="1"/>
</dbReference>
<evidence type="ECO:0000313" key="1">
    <source>
        <dbReference type="EMBL" id="KAA6436428.1"/>
    </source>
</evidence>
<gene>
    <name evidence="1" type="ORF">FQ330_03215</name>
</gene>
<dbReference type="InterPro" id="IPR027417">
    <property type="entry name" value="P-loop_NTPase"/>
</dbReference>
<protein>
    <submittedName>
        <fullName evidence="1">Uncharacterized protein</fullName>
    </submittedName>
</protein>
<dbReference type="AlphaFoldDB" id="A0A5M8QME1"/>